<accession>A0A2H3KHY3</accession>
<comment type="caution">
    <text evidence="1">The sequence shown here is derived from an EMBL/GenBank/DDBJ whole genome shotgun (WGS) entry which is preliminary data.</text>
</comment>
<organism evidence="1 2">
    <name type="scientific">Candidatus Chloroploca asiatica</name>
    <dbReference type="NCBI Taxonomy" id="1506545"/>
    <lineage>
        <taxon>Bacteria</taxon>
        <taxon>Bacillati</taxon>
        <taxon>Chloroflexota</taxon>
        <taxon>Chloroflexia</taxon>
        <taxon>Chloroflexales</taxon>
        <taxon>Chloroflexineae</taxon>
        <taxon>Oscillochloridaceae</taxon>
        <taxon>Candidatus Chloroploca</taxon>
    </lineage>
</organism>
<dbReference type="EMBL" id="LYXE01000146">
    <property type="protein sequence ID" value="PDV97419.1"/>
    <property type="molecule type" value="Genomic_DNA"/>
</dbReference>
<name>A0A2H3KHY3_9CHLR</name>
<evidence type="ECO:0000313" key="1">
    <source>
        <dbReference type="EMBL" id="PDV97419.1"/>
    </source>
</evidence>
<gene>
    <name evidence="1" type="ORF">A9Q02_18375</name>
</gene>
<keyword evidence="2" id="KW-1185">Reference proteome</keyword>
<dbReference type="AlphaFoldDB" id="A0A2H3KHY3"/>
<protein>
    <submittedName>
        <fullName evidence="1">Uncharacterized protein</fullName>
    </submittedName>
</protein>
<dbReference type="Proteomes" id="UP000220922">
    <property type="component" value="Unassembled WGS sequence"/>
</dbReference>
<sequence>MFINNYLEDTMTYLSKFLLLSIILLLLAGCSRPNGNSTDTAQIVGETAVLIADFSPPSGYEPEFGLHAIGYTVVAYNSGDNGGHLYLVQAGEGTDDTMMTTLEETLANLVPGYRADDSRMTVVEQRPFSIRDQPVTLILSEGAKWDNERVRQVTAVFQGKEGPTLLTLLEPVSQWDEAAVESFLSSIR</sequence>
<evidence type="ECO:0000313" key="2">
    <source>
        <dbReference type="Proteomes" id="UP000220922"/>
    </source>
</evidence>
<proteinExistence type="predicted"/>
<reference evidence="1 2" key="1">
    <citation type="submission" date="2016-05" db="EMBL/GenBank/DDBJ databases">
        <authorList>
            <person name="Lavstsen T."/>
            <person name="Jespersen J.S."/>
        </authorList>
    </citation>
    <scope>NUCLEOTIDE SEQUENCE [LARGE SCALE GENOMIC DNA]</scope>
    <source>
        <strain evidence="1 2">B7-9</strain>
    </source>
</reference>